<reference evidence="2" key="1">
    <citation type="submission" date="2020-09" db="EMBL/GenBank/DDBJ databases">
        <title>Taishania pollutisoli gen. nov., sp. nov., Isolated from Tetrabromobisphenol A-Contaminated Soil.</title>
        <authorList>
            <person name="Chen Q."/>
        </authorList>
    </citation>
    <scope>NUCLEOTIDE SEQUENCE</scope>
    <source>
        <strain evidence="2">CZZ-1</strain>
    </source>
</reference>
<evidence type="ECO:0000259" key="1">
    <source>
        <dbReference type="Pfam" id="PF20243"/>
    </source>
</evidence>
<evidence type="ECO:0000313" key="2">
    <source>
        <dbReference type="EMBL" id="MBC9812146.1"/>
    </source>
</evidence>
<name>A0A8J6TX84_9FLAO</name>
<gene>
    <name evidence="2" type="ORF">H9Y05_06600</name>
</gene>
<protein>
    <recommendedName>
        <fullName evidence="1">Copper-binding protein MbnP-like domain-containing protein</fullName>
    </recommendedName>
</protein>
<sequence length="252" mass="28262">MKRVVNYLAIIGLGLTIGACRDKDEENEEETVKPQVEITMDPMYDQQFLSSENVIFTTEEGYRVKLREMKVILTDLRNGNHLLSPAAIYDSKKGRTLLKVNGTSSDFGSLSFNIGVDSVLNHSDPAAFPNDHALNIVNASDMHWSWNPGYIFFKVELIADTLDDGIDNFNHPVTYHVGMDETFRSTQFTGLNWNNAGNSVEQLRLKVDLKRLLQNGNSTVDIKTEFMTHSAPAQLPLSIKLAENFKAALTSY</sequence>
<dbReference type="InterPro" id="IPR046863">
    <property type="entry name" value="MbnP-like_dom"/>
</dbReference>
<keyword evidence="3" id="KW-1185">Reference proteome</keyword>
<organism evidence="2 3">
    <name type="scientific">Taishania pollutisoli</name>
    <dbReference type="NCBI Taxonomy" id="2766479"/>
    <lineage>
        <taxon>Bacteria</taxon>
        <taxon>Pseudomonadati</taxon>
        <taxon>Bacteroidota</taxon>
        <taxon>Flavobacteriia</taxon>
        <taxon>Flavobacteriales</taxon>
        <taxon>Crocinitomicaceae</taxon>
        <taxon>Taishania</taxon>
    </lineage>
</organism>
<dbReference type="RefSeq" id="WP_163490103.1">
    <property type="nucleotide sequence ID" value="NZ_JACVEL010000003.1"/>
</dbReference>
<comment type="caution">
    <text evidence="2">The sequence shown here is derived from an EMBL/GenBank/DDBJ whole genome shotgun (WGS) entry which is preliminary data.</text>
</comment>
<dbReference type="PROSITE" id="PS51257">
    <property type="entry name" value="PROKAR_LIPOPROTEIN"/>
    <property type="match status" value="1"/>
</dbReference>
<proteinExistence type="predicted"/>
<dbReference type="Pfam" id="PF20243">
    <property type="entry name" value="MbnP"/>
    <property type="match status" value="1"/>
</dbReference>
<accession>A0A8J6TX84</accession>
<dbReference type="EMBL" id="JACVEL010000003">
    <property type="protein sequence ID" value="MBC9812146.1"/>
    <property type="molecule type" value="Genomic_DNA"/>
</dbReference>
<dbReference type="AlphaFoldDB" id="A0A8J6TX84"/>
<dbReference type="Proteomes" id="UP000652681">
    <property type="component" value="Unassembled WGS sequence"/>
</dbReference>
<feature type="domain" description="Copper-binding protein MbnP-like" evidence="1">
    <location>
        <begin position="35"/>
        <end position="218"/>
    </location>
</feature>
<evidence type="ECO:0000313" key="3">
    <source>
        <dbReference type="Proteomes" id="UP000652681"/>
    </source>
</evidence>